<reference evidence="2" key="1">
    <citation type="submission" date="2017-04" db="EMBL/GenBank/DDBJ databases">
        <title>Function of individual gut microbiota members based on whole genome sequencing of pure cultures obtained from chicken caecum.</title>
        <authorList>
            <person name="Medvecky M."/>
            <person name="Cejkova D."/>
            <person name="Polansky O."/>
            <person name="Karasova D."/>
            <person name="Kubasova T."/>
            <person name="Cizek A."/>
            <person name="Rychlik I."/>
        </authorList>
    </citation>
    <scope>NUCLEOTIDE SEQUENCE [LARGE SCALE GENOMIC DNA]</scope>
    <source>
        <strain evidence="2">An70</strain>
    </source>
</reference>
<name>A0A1Y3UAD4_9ACTN</name>
<dbReference type="GeneID" id="98654029"/>
<keyword evidence="2" id="KW-1185">Reference proteome</keyword>
<dbReference type="AlphaFoldDB" id="A0A1Y3UAD4"/>
<evidence type="ECO:0000313" key="1">
    <source>
        <dbReference type="EMBL" id="OUN42290.1"/>
    </source>
</evidence>
<dbReference type="EMBL" id="NFHO01000008">
    <property type="protein sequence ID" value="OUN42290.1"/>
    <property type="molecule type" value="Genomic_DNA"/>
</dbReference>
<dbReference type="RefSeq" id="WP_019129132.1">
    <property type="nucleotide sequence ID" value="NZ_DBFOLJ010000003.1"/>
</dbReference>
<organism evidence="1 2">
    <name type="scientific">Enorma massiliensis</name>
    <dbReference type="NCBI Taxonomy" id="1472761"/>
    <lineage>
        <taxon>Bacteria</taxon>
        <taxon>Bacillati</taxon>
        <taxon>Actinomycetota</taxon>
        <taxon>Coriobacteriia</taxon>
        <taxon>Coriobacteriales</taxon>
        <taxon>Coriobacteriaceae</taxon>
        <taxon>Enorma</taxon>
    </lineage>
</organism>
<proteinExistence type="predicted"/>
<protein>
    <submittedName>
        <fullName evidence="1">Uncharacterized protein</fullName>
    </submittedName>
</protein>
<dbReference type="eggNOG" id="ENOG5031U4T">
    <property type="taxonomic scope" value="Bacteria"/>
</dbReference>
<dbReference type="Proteomes" id="UP000196560">
    <property type="component" value="Unassembled WGS sequence"/>
</dbReference>
<evidence type="ECO:0000313" key="2">
    <source>
        <dbReference type="Proteomes" id="UP000196560"/>
    </source>
</evidence>
<dbReference type="STRING" id="1118060.GCA_000311845_01864"/>
<sequence length="74" mass="7959">MAAQVRLCKKCSGIKAKDLKGAVGKEDVRCGCFGACRKKHPELKGRVYVRVRGGIVSAGSKKKLRRSVAEALAE</sequence>
<comment type="caution">
    <text evidence="1">The sequence shown here is derived from an EMBL/GenBank/DDBJ whole genome shotgun (WGS) entry which is preliminary data.</text>
</comment>
<accession>A0A1Y3UAD4</accession>
<gene>
    <name evidence="1" type="ORF">B5G21_07435</name>
</gene>